<keyword evidence="2" id="KW-1185">Reference proteome</keyword>
<name>A0ACC1KDU2_9FUNG</name>
<evidence type="ECO:0000313" key="1">
    <source>
        <dbReference type="EMBL" id="KAJ2788380.1"/>
    </source>
</evidence>
<accession>A0ACC1KDU2</accession>
<dbReference type="Proteomes" id="UP001140066">
    <property type="component" value="Unassembled WGS sequence"/>
</dbReference>
<dbReference type="EMBL" id="JANBUK010000874">
    <property type="protein sequence ID" value="KAJ2788380.1"/>
    <property type="molecule type" value="Genomic_DNA"/>
</dbReference>
<feature type="non-terminal residue" evidence="1">
    <location>
        <position position="1"/>
    </location>
</feature>
<protein>
    <submittedName>
        <fullName evidence="1">Uncharacterized protein</fullName>
    </submittedName>
</protein>
<proteinExistence type="predicted"/>
<reference evidence="1" key="1">
    <citation type="submission" date="2022-07" db="EMBL/GenBank/DDBJ databases">
        <title>Phylogenomic reconstructions and comparative analyses of Kickxellomycotina fungi.</title>
        <authorList>
            <person name="Reynolds N.K."/>
            <person name="Stajich J.E."/>
            <person name="Barry K."/>
            <person name="Grigoriev I.V."/>
            <person name="Crous P."/>
            <person name="Smith M.E."/>
        </authorList>
    </citation>
    <scope>NUCLEOTIDE SEQUENCE</scope>
    <source>
        <strain evidence="1">BCRC 34191</strain>
    </source>
</reference>
<comment type="caution">
    <text evidence="1">The sequence shown here is derived from an EMBL/GenBank/DDBJ whole genome shotgun (WGS) entry which is preliminary data.</text>
</comment>
<organism evidence="1 2">
    <name type="scientific">Coemansia linderi</name>
    <dbReference type="NCBI Taxonomy" id="2663919"/>
    <lineage>
        <taxon>Eukaryota</taxon>
        <taxon>Fungi</taxon>
        <taxon>Fungi incertae sedis</taxon>
        <taxon>Zoopagomycota</taxon>
        <taxon>Kickxellomycotina</taxon>
        <taxon>Kickxellomycetes</taxon>
        <taxon>Kickxellales</taxon>
        <taxon>Kickxellaceae</taxon>
        <taxon>Coemansia</taxon>
    </lineage>
</organism>
<gene>
    <name evidence="1" type="ORF">GGI18_002983</name>
</gene>
<sequence>SWTTQPSQGMALRHFARGVMLIAVLCPSFYFVRMQQAIRAAFNREAAWATFTVPFKKYAARLRDIVLRVGIADGVASDAGMESDL</sequence>
<evidence type="ECO:0000313" key="2">
    <source>
        <dbReference type="Proteomes" id="UP001140066"/>
    </source>
</evidence>